<sequence length="83" mass="8575">MTRALLLLAVLVAALHVIESAGYGRIKPGQGIGAVGALASRGAHVPDSEKGTADVPEGDRRPGISTGTRVHDSARNGQRQLDH</sequence>
<gene>
    <name evidence="3" type="ORF">L798_03070</name>
</gene>
<organism evidence="3 4">
    <name type="scientific">Zootermopsis nevadensis</name>
    <name type="common">Dampwood termite</name>
    <dbReference type="NCBI Taxonomy" id="136037"/>
    <lineage>
        <taxon>Eukaryota</taxon>
        <taxon>Metazoa</taxon>
        <taxon>Ecdysozoa</taxon>
        <taxon>Arthropoda</taxon>
        <taxon>Hexapoda</taxon>
        <taxon>Insecta</taxon>
        <taxon>Pterygota</taxon>
        <taxon>Neoptera</taxon>
        <taxon>Polyneoptera</taxon>
        <taxon>Dictyoptera</taxon>
        <taxon>Blattodea</taxon>
        <taxon>Blattoidea</taxon>
        <taxon>Termitoidae</taxon>
        <taxon>Termopsidae</taxon>
        <taxon>Zootermopsis</taxon>
    </lineage>
</organism>
<keyword evidence="4" id="KW-1185">Reference proteome</keyword>
<dbReference type="AlphaFoldDB" id="A0A067RDV4"/>
<evidence type="ECO:0000313" key="4">
    <source>
        <dbReference type="Proteomes" id="UP000027135"/>
    </source>
</evidence>
<dbReference type="Proteomes" id="UP000027135">
    <property type="component" value="Unassembled WGS sequence"/>
</dbReference>
<name>A0A067RDV4_ZOONE</name>
<evidence type="ECO:0000313" key="3">
    <source>
        <dbReference type="EMBL" id="KDR22046.1"/>
    </source>
</evidence>
<dbReference type="InParanoid" id="A0A067RDV4"/>
<protein>
    <submittedName>
        <fullName evidence="3">Uncharacterized protein</fullName>
    </submittedName>
</protein>
<keyword evidence="2" id="KW-0732">Signal</keyword>
<feature type="chain" id="PRO_5001645017" evidence="2">
    <location>
        <begin position="21"/>
        <end position="83"/>
    </location>
</feature>
<feature type="compositionally biased region" description="Basic and acidic residues" evidence="1">
    <location>
        <begin position="44"/>
        <end position="62"/>
    </location>
</feature>
<accession>A0A067RDV4</accession>
<dbReference type="EMBL" id="KK852527">
    <property type="protein sequence ID" value="KDR22046.1"/>
    <property type="molecule type" value="Genomic_DNA"/>
</dbReference>
<reference evidence="3 4" key="1">
    <citation type="journal article" date="2014" name="Nat. Commun.">
        <title>Molecular traces of alternative social organization in a termite genome.</title>
        <authorList>
            <person name="Terrapon N."/>
            <person name="Li C."/>
            <person name="Robertson H.M."/>
            <person name="Ji L."/>
            <person name="Meng X."/>
            <person name="Booth W."/>
            <person name="Chen Z."/>
            <person name="Childers C.P."/>
            <person name="Glastad K.M."/>
            <person name="Gokhale K."/>
            <person name="Gowin J."/>
            <person name="Gronenberg W."/>
            <person name="Hermansen R.A."/>
            <person name="Hu H."/>
            <person name="Hunt B.G."/>
            <person name="Huylmans A.K."/>
            <person name="Khalil S.M."/>
            <person name="Mitchell R.D."/>
            <person name="Munoz-Torres M.C."/>
            <person name="Mustard J.A."/>
            <person name="Pan H."/>
            <person name="Reese J.T."/>
            <person name="Scharf M.E."/>
            <person name="Sun F."/>
            <person name="Vogel H."/>
            <person name="Xiao J."/>
            <person name="Yang W."/>
            <person name="Yang Z."/>
            <person name="Yang Z."/>
            <person name="Zhou J."/>
            <person name="Zhu J."/>
            <person name="Brent C.S."/>
            <person name="Elsik C.G."/>
            <person name="Goodisman M.A."/>
            <person name="Liberles D.A."/>
            <person name="Roe R.M."/>
            <person name="Vargo E.L."/>
            <person name="Vilcinskas A."/>
            <person name="Wang J."/>
            <person name="Bornberg-Bauer E."/>
            <person name="Korb J."/>
            <person name="Zhang G."/>
            <person name="Liebig J."/>
        </authorList>
    </citation>
    <scope>NUCLEOTIDE SEQUENCE [LARGE SCALE GENOMIC DNA]</scope>
    <source>
        <tissue evidence="3">Whole organism</tissue>
    </source>
</reference>
<proteinExistence type="predicted"/>
<evidence type="ECO:0000256" key="1">
    <source>
        <dbReference type="SAM" id="MobiDB-lite"/>
    </source>
</evidence>
<feature type="signal peptide" evidence="2">
    <location>
        <begin position="1"/>
        <end position="20"/>
    </location>
</feature>
<feature type="compositionally biased region" description="Basic and acidic residues" evidence="1">
    <location>
        <begin position="69"/>
        <end position="83"/>
    </location>
</feature>
<evidence type="ECO:0000256" key="2">
    <source>
        <dbReference type="SAM" id="SignalP"/>
    </source>
</evidence>
<feature type="region of interest" description="Disordered" evidence="1">
    <location>
        <begin position="41"/>
        <end position="83"/>
    </location>
</feature>